<evidence type="ECO:0000313" key="3">
    <source>
        <dbReference type="Proteomes" id="UP000037460"/>
    </source>
</evidence>
<dbReference type="PANTHER" id="PTHR22916">
    <property type="entry name" value="GLYCOSYLTRANSFERASE"/>
    <property type="match status" value="1"/>
</dbReference>
<dbReference type="InterPro" id="IPR029044">
    <property type="entry name" value="Nucleotide-diphossugar_trans"/>
</dbReference>
<name>A0A0M0K5X0_9EUKA</name>
<dbReference type="PANTHER" id="PTHR22916:SF3">
    <property type="entry name" value="UDP-GLCNAC:BETAGAL BETA-1,3-N-ACETYLGLUCOSAMINYLTRANSFERASE-LIKE PROTEIN 1"/>
    <property type="match status" value="1"/>
</dbReference>
<dbReference type="EMBL" id="JWZX01001293">
    <property type="protein sequence ID" value="KOO34220.1"/>
    <property type="molecule type" value="Genomic_DNA"/>
</dbReference>
<dbReference type="Pfam" id="PF00535">
    <property type="entry name" value="Glycos_transf_2"/>
    <property type="match status" value="1"/>
</dbReference>
<dbReference type="SUPFAM" id="SSF53448">
    <property type="entry name" value="Nucleotide-diphospho-sugar transferases"/>
    <property type="match status" value="1"/>
</dbReference>
<accession>A0A0M0K5X0</accession>
<gene>
    <name evidence="2" type="ORF">Ctob_013662</name>
</gene>
<feature type="domain" description="Glycosyltransferase 2-like" evidence="1">
    <location>
        <begin position="137"/>
        <end position="277"/>
    </location>
</feature>
<dbReference type="GO" id="GO:0016758">
    <property type="term" value="F:hexosyltransferase activity"/>
    <property type="evidence" value="ECO:0007669"/>
    <property type="project" value="UniProtKB-ARBA"/>
</dbReference>
<dbReference type="InterPro" id="IPR001173">
    <property type="entry name" value="Glyco_trans_2-like"/>
</dbReference>
<keyword evidence="3" id="KW-1185">Reference proteome</keyword>
<sequence>MNRDAMRDATGSPPRAVVGASSVHCVDVSLRLISRDAPAADALHLSVRVCPSASQLEASTRPLVTVVLPIFNGEGWLDECLGALLRQTWVSRHGLHRPAAAPSTDGAGDDCSVGGVYENGHDCAPPHTASASLANAGLIELSAFDDGSTDETWARLTKHWAPYLRACGWRVVLGRGARPPGGCGFAKNRAVRQSSGVWLLFQDVDDVSLPERLDRQLEAAARQPEALIGTRVRREPDGSTARYVSWANEMPSEQLVLHRFRECTLLMPTWFVSRAAFDETGGFAEVKCEDLLFLHAHVRRGAPLYRVDGPPLVVYRYHAAAATHAIPRQTILGHRVAAFERDQLGAQHGAWSRFTIWGAGRDGRDFFKRLSSEARSRVLAFCDVDAKKVGTTYQYYEHFVPVVHYTQAQPPFVLCVCLDRTNGAFEANLASLGLREGADYLHVG</sequence>
<dbReference type="OrthoDB" id="206708at2759"/>
<keyword evidence="2" id="KW-0808">Transferase</keyword>
<comment type="caution">
    <text evidence="2">The sequence shown here is derived from an EMBL/GenBank/DDBJ whole genome shotgun (WGS) entry which is preliminary data.</text>
</comment>
<protein>
    <submittedName>
        <fullName evidence="2">Udp-c:betagal beta--n-acetylglucosaminyltransferase-like protein 1</fullName>
    </submittedName>
</protein>
<reference evidence="3" key="1">
    <citation type="journal article" date="2015" name="PLoS Genet.">
        <title>Genome Sequence and Transcriptome Analyses of Chrysochromulina tobin: Metabolic Tools for Enhanced Algal Fitness in the Prominent Order Prymnesiales (Haptophyceae).</title>
        <authorList>
            <person name="Hovde B.T."/>
            <person name="Deodato C.R."/>
            <person name="Hunsperger H.M."/>
            <person name="Ryken S.A."/>
            <person name="Yost W."/>
            <person name="Jha R.K."/>
            <person name="Patterson J."/>
            <person name="Monnat R.J. Jr."/>
            <person name="Barlow S.B."/>
            <person name="Starkenburg S.R."/>
            <person name="Cattolico R.A."/>
        </authorList>
    </citation>
    <scope>NUCLEOTIDE SEQUENCE</scope>
    <source>
        <strain evidence="3">CCMP291</strain>
    </source>
</reference>
<keyword evidence="2" id="KW-0328">Glycosyltransferase</keyword>
<organism evidence="2 3">
    <name type="scientific">Chrysochromulina tobinii</name>
    <dbReference type="NCBI Taxonomy" id="1460289"/>
    <lineage>
        <taxon>Eukaryota</taxon>
        <taxon>Haptista</taxon>
        <taxon>Haptophyta</taxon>
        <taxon>Prymnesiophyceae</taxon>
        <taxon>Prymnesiales</taxon>
        <taxon>Chrysochromulinaceae</taxon>
        <taxon>Chrysochromulina</taxon>
    </lineage>
</organism>
<dbReference type="AlphaFoldDB" id="A0A0M0K5X0"/>
<evidence type="ECO:0000313" key="2">
    <source>
        <dbReference type="EMBL" id="KOO34220.1"/>
    </source>
</evidence>
<proteinExistence type="predicted"/>
<evidence type="ECO:0000259" key="1">
    <source>
        <dbReference type="Pfam" id="PF00535"/>
    </source>
</evidence>
<dbReference type="Proteomes" id="UP000037460">
    <property type="component" value="Unassembled WGS sequence"/>
</dbReference>
<dbReference type="Gene3D" id="3.90.550.10">
    <property type="entry name" value="Spore Coat Polysaccharide Biosynthesis Protein SpsA, Chain A"/>
    <property type="match status" value="1"/>
</dbReference>